<comment type="catalytic activity">
    <reaction evidence="5 6">
        <text>octanoyl-[ACP] + L-lysyl-[protein] = N(6)-octanoyl-L-lysyl-[protein] + holo-[ACP] + H(+)</text>
        <dbReference type="Rhea" id="RHEA:17665"/>
        <dbReference type="Rhea" id="RHEA-COMP:9636"/>
        <dbReference type="Rhea" id="RHEA-COMP:9685"/>
        <dbReference type="Rhea" id="RHEA-COMP:9752"/>
        <dbReference type="Rhea" id="RHEA-COMP:9928"/>
        <dbReference type="ChEBI" id="CHEBI:15378"/>
        <dbReference type="ChEBI" id="CHEBI:29969"/>
        <dbReference type="ChEBI" id="CHEBI:64479"/>
        <dbReference type="ChEBI" id="CHEBI:78463"/>
        <dbReference type="ChEBI" id="CHEBI:78809"/>
        <dbReference type="EC" id="2.3.1.181"/>
    </reaction>
</comment>
<evidence type="ECO:0000313" key="9">
    <source>
        <dbReference type="EMBL" id="MFD1373603.1"/>
    </source>
</evidence>
<reference evidence="10" key="1">
    <citation type="journal article" date="2019" name="Int. J. Syst. Evol. Microbiol.">
        <title>The Global Catalogue of Microorganisms (GCM) 10K type strain sequencing project: providing services to taxonomists for standard genome sequencing and annotation.</title>
        <authorList>
            <consortium name="The Broad Institute Genomics Platform"/>
            <consortium name="The Broad Institute Genome Sequencing Center for Infectious Disease"/>
            <person name="Wu L."/>
            <person name="Ma J."/>
        </authorList>
    </citation>
    <scope>NUCLEOTIDE SEQUENCE [LARGE SCALE GENOMIC DNA]</scope>
    <source>
        <strain evidence="10">CCM 7526</strain>
    </source>
</reference>
<proteinExistence type="inferred from homology"/>
<dbReference type="RefSeq" id="WP_317796564.1">
    <property type="nucleotide sequence ID" value="NZ_AP028461.1"/>
</dbReference>
<feature type="region of interest" description="Disordered" evidence="7">
    <location>
        <begin position="208"/>
        <end position="238"/>
    </location>
</feature>
<dbReference type="CDD" id="cd16444">
    <property type="entry name" value="LipB"/>
    <property type="match status" value="1"/>
</dbReference>
<comment type="miscellaneous">
    <text evidence="5">In the reaction, the free carboxyl group of octanoic acid is attached via an amide linkage to the epsilon-amino group of a specific lysine residue of lipoyl domains of lipoate-dependent enzymes.</text>
</comment>
<evidence type="ECO:0000259" key="8">
    <source>
        <dbReference type="PROSITE" id="PS51733"/>
    </source>
</evidence>
<dbReference type="Proteomes" id="UP001597183">
    <property type="component" value="Unassembled WGS sequence"/>
</dbReference>
<evidence type="ECO:0000256" key="5">
    <source>
        <dbReference type="HAMAP-Rule" id="MF_00013"/>
    </source>
</evidence>
<keyword evidence="2 5" id="KW-0808">Transferase</keyword>
<comment type="similarity">
    <text evidence="5 6">Belongs to the LipB family.</text>
</comment>
<feature type="domain" description="BPL/LPL catalytic" evidence="8">
    <location>
        <begin position="30"/>
        <end position="216"/>
    </location>
</feature>
<dbReference type="GO" id="GO:0033819">
    <property type="term" value="F:lipoyl(octanoyl) transferase activity"/>
    <property type="evidence" value="ECO:0007669"/>
    <property type="project" value="UniProtKB-EC"/>
</dbReference>
<accession>A0ABW4AUE9</accession>
<evidence type="ECO:0000256" key="7">
    <source>
        <dbReference type="SAM" id="MobiDB-lite"/>
    </source>
</evidence>
<dbReference type="PANTHER" id="PTHR10993">
    <property type="entry name" value="OCTANOYLTRANSFERASE"/>
    <property type="match status" value="1"/>
</dbReference>
<comment type="function">
    <text evidence="4 5 6">Catalyzes the transfer of endogenously produced octanoic acid from octanoyl-acyl-carrier-protein onto the lipoyl domains of lipoate-dependent enzymes. Lipoyl-ACP can also act as a substrate although octanoyl-ACP is likely to be the physiological substrate.</text>
</comment>
<evidence type="ECO:0000256" key="2">
    <source>
        <dbReference type="ARBA" id="ARBA00022679"/>
    </source>
</evidence>
<evidence type="ECO:0000256" key="1">
    <source>
        <dbReference type="ARBA" id="ARBA00004821"/>
    </source>
</evidence>
<dbReference type="SUPFAM" id="SSF55681">
    <property type="entry name" value="Class II aaRS and biotin synthetases"/>
    <property type="match status" value="1"/>
</dbReference>
<evidence type="ECO:0000313" key="10">
    <source>
        <dbReference type="Proteomes" id="UP001597183"/>
    </source>
</evidence>
<feature type="binding site" evidence="5">
    <location>
        <begin position="142"/>
        <end position="144"/>
    </location>
    <ligand>
        <name>substrate</name>
    </ligand>
</feature>
<dbReference type="InterPro" id="IPR004143">
    <property type="entry name" value="BPL_LPL_catalytic"/>
</dbReference>
<dbReference type="InterPro" id="IPR000544">
    <property type="entry name" value="Octanoyltransferase"/>
</dbReference>
<dbReference type="PROSITE" id="PS01313">
    <property type="entry name" value="LIPB"/>
    <property type="match status" value="1"/>
</dbReference>
<keyword evidence="5" id="KW-0963">Cytoplasm</keyword>
<comment type="caution">
    <text evidence="9">The sequence shown here is derived from an EMBL/GenBank/DDBJ whole genome shotgun (WGS) entry which is preliminary data.</text>
</comment>
<feature type="binding site" evidence="5">
    <location>
        <begin position="70"/>
        <end position="77"/>
    </location>
    <ligand>
        <name>substrate</name>
    </ligand>
</feature>
<evidence type="ECO:0000256" key="6">
    <source>
        <dbReference type="PIRNR" id="PIRNR016262"/>
    </source>
</evidence>
<dbReference type="EC" id="2.3.1.181" evidence="5 6"/>
<name>A0ABW4AUE9_9ACTN</name>
<keyword evidence="3 5" id="KW-0012">Acyltransferase</keyword>
<dbReference type="Pfam" id="PF21948">
    <property type="entry name" value="LplA-B_cat"/>
    <property type="match status" value="1"/>
</dbReference>
<gene>
    <name evidence="5 9" type="primary">lipB</name>
    <name evidence="9" type="ORF">ACFQ5G_50455</name>
</gene>
<dbReference type="HAMAP" id="MF_00013">
    <property type="entry name" value="LipB"/>
    <property type="match status" value="1"/>
</dbReference>
<feature type="site" description="Lowers pKa of active site Cys" evidence="5">
    <location>
        <position position="139"/>
    </location>
</feature>
<evidence type="ECO:0000256" key="4">
    <source>
        <dbReference type="ARBA" id="ARBA00024732"/>
    </source>
</evidence>
<feature type="active site" description="Acyl-thioester intermediate" evidence="5">
    <location>
        <position position="173"/>
    </location>
</feature>
<dbReference type="Gene3D" id="3.30.930.10">
    <property type="entry name" value="Bira Bifunctional Protein, Domain 2"/>
    <property type="match status" value="1"/>
</dbReference>
<keyword evidence="10" id="KW-1185">Reference proteome</keyword>
<sequence>MRLHRVDLNEVDYGTAVTWMAGWAEERRAGTAPDRLFLLSHPPVITYGRRTPPGDLPEDLSAIPVVEVDRGGNATYHGPGQLVGYLVMDLREWGPVDVIRWLENGLIDALAGLGFTTERRDTPPGSPSLVGVWTPDGRKLVSIGMRIRGGVTTHGFALNIDPDLSVFDRFVACSLDDVAMTSLRRLADEQGLRMPTEAEIRDAITAELTAGAAAREQRSPAHEQRSPVGEQRSPARAQ</sequence>
<dbReference type="InterPro" id="IPR045864">
    <property type="entry name" value="aa-tRNA-synth_II/BPL/LPL"/>
</dbReference>
<protein>
    <recommendedName>
        <fullName evidence="5 6">Octanoyltransferase</fullName>
        <ecNumber evidence="5 6">2.3.1.181</ecNumber>
    </recommendedName>
    <alternativeName>
        <fullName evidence="5">Lipoate-protein ligase B</fullName>
    </alternativeName>
    <alternativeName>
        <fullName evidence="5">Lipoyl/octanoyl transferase</fullName>
    </alternativeName>
    <alternativeName>
        <fullName evidence="5">Octanoyl-[acyl-carrier-protein]-protein N-octanoyltransferase</fullName>
    </alternativeName>
</protein>
<dbReference type="EMBL" id="JBHTMK010000070">
    <property type="protein sequence ID" value="MFD1373603.1"/>
    <property type="molecule type" value="Genomic_DNA"/>
</dbReference>
<organism evidence="9 10">
    <name type="scientific">Actinoplanes sichuanensis</name>
    <dbReference type="NCBI Taxonomy" id="512349"/>
    <lineage>
        <taxon>Bacteria</taxon>
        <taxon>Bacillati</taxon>
        <taxon>Actinomycetota</taxon>
        <taxon>Actinomycetes</taxon>
        <taxon>Micromonosporales</taxon>
        <taxon>Micromonosporaceae</taxon>
        <taxon>Actinoplanes</taxon>
    </lineage>
</organism>
<comment type="pathway">
    <text evidence="1 5 6">Protein modification; protein lipoylation via endogenous pathway; protein N(6)-(lipoyl)lysine from octanoyl-[acyl-carrier-protein]: step 1/2.</text>
</comment>
<dbReference type="NCBIfam" id="TIGR00214">
    <property type="entry name" value="lipB"/>
    <property type="match status" value="1"/>
</dbReference>
<dbReference type="PROSITE" id="PS51733">
    <property type="entry name" value="BPL_LPL_CATALYTIC"/>
    <property type="match status" value="1"/>
</dbReference>
<dbReference type="PANTHER" id="PTHR10993:SF7">
    <property type="entry name" value="LIPOYLTRANSFERASE 2, MITOCHONDRIAL-RELATED"/>
    <property type="match status" value="1"/>
</dbReference>
<dbReference type="InterPro" id="IPR020605">
    <property type="entry name" value="Octanoyltransferase_CS"/>
</dbReference>
<evidence type="ECO:0000256" key="3">
    <source>
        <dbReference type="ARBA" id="ARBA00023315"/>
    </source>
</evidence>
<feature type="compositionally biased region" description="Basic and acidic residues" evidence="7">
    <location>
        <begin position="215"/>
        <end position="225"/>
    </location>
</feature>
<dbReference type="PIRSF" id="PIRSF016262">
    <property type="entry name" value="LPLase"/>
    <property type="match status" value="1"/>
</dbReference>
<feature type="binding site" evidence="5">
    <location>
        <begin position="155"/>
        <end position="157"/>
    </location>
    <ligand>
        <name>substrate</name>
    </ligand>
</feature>
<comment type="subcellular location">
    <subcellularLocation>
        <location evidence="5">Cytoplasm</location>
    </subcellularLocation>
</comment>